<proteinExistence type="inferred from homology"/>
<dbReference type="Pfam" id="PF00067">
    <property type="entry name" value="p450"/>
    <property type="match status" value="1"/>
</dbReference>
<dbReference type="GO" id="GO:0020037">
    <property type="term" value="F:heme binding"/>
    <property type="evidence" value="ECO:0007669"/>
    <property type="project" value="InterPro"/>
</dbReference>
<dbReference type="GO" id="GO:0008395">
    <property type="term" value="F:steroid hydroxylase activity"/>
    <property type="evidence" value="ECO:0007669"/>
    <property type="project" value="TreeGrafter"/>
</dbReference>
<dbReference type="PANTHER" id="PTHR46696:SF4">
    <property type="entry name" value="BIOTIN BIOSYNTHESIS CYTOCHROME P450"/>
    <property type="match status" value="1"/>
</dbReference>
<keyword evidence="4 7" id="KW-0560">Oxidoreductase</keyword>
<evidence type="ECO:0000313" key="9">
    <source>
        <dbReference type="Proteomes" id="UP000580910"/>
    </source>
</evidence>
<sequence length="404" mass="44733">MSGTSALEFDPFSDTFFVDPYPTYKRMRDEAPVYYNADLDFYALTRYEDVSVGQRDFETYSSAYGIELAGVKSGRKNRFPMIIMMDPPEHRRMRSLVNRVFTPRAIMALEPMVRRIIGDHLAQCDPAQGFDAVADFAGPFPVEVISEMLGVPPDGRQQIRHWLDIFLHRNPGEQTMPPAGVEAMAEMGAYFFGLIGSKRANPADDMISDLIRAEIVREEDGGLTTLDDVEIAGFLTLLGGAGAETVTKQVGNAVVAFADHPEQWAELQADRTKIPAAVEEVLRYLAPSHYNVRRSQKEHTLHGVTIPEGAAVMMIVASANRDERVFSDADRFDINRAGDDAQNIGFGFGIHSCLGAALARLETRVALELLLDLLPTYDIDRTALERVAMTNVAGYARVPVLPQS</sequence>
<reference evidence="8 9" key="1">
    <citation type="submission" date="2020-07" db="EMBL/GenBank/DDBJ databases">
        <title>Sequencing the genomes of 1000 actinobacteria strains.</title>
        <authorList>
            <person name="Klenk H.-P."/>
        </authorList>
    </citation>
    <scope>NUCLEOTIDE SEQUENCE [LARGE SCALE GENOMIC DNA]</scope>
    <source>
        <strain evidence="8 9">DSM 21349</strain>
    </source>
</reference>
<evidence type="ECO:0000313" key="8">
    <source>
        <dbReference type="EMBL" id="MBA8804951.1"/>
    </source>
</evidence>
<evidence type="ECO:0000256" key="3">
    <source>
        <dbReference type="ARBA" id="ARBA00022723"/>
    </source>
</evidence>
<keyword evidence="2 7" id="KW-0349">Heme</keyword>
<dbReference type="InterPro" id="IPR002397">
    <property type="entry name" value="Cyt_P450_B"/>
</dbReference>
<evidence type="ECO:0000256" key="4">
    <source>
        <dbReference type="ARBA" id="ARBA00023002"/>
    </source>
</evidence>
<dbReference type="PRINTS" id="PR00359">
    <property type="entry name" value="BP450"/>
</dbReference>
<organism evidence="8 9">
    <name type="scientific">Nocardioides ginsengisegetis</name>
    <dbReference type="NCBI Taxonomy" id="661491"/>
    <lineage>
        <taxon>Bacteria</taxon>
        <taxon>Bacillati</taxon>
        <taxon>Actinomycetota</taxon>
        <taxon>Actinomycetes</taxon>
        <taxon>Propionibacteriales</taxon>
        <taxon>Nocardioidaceae</taxon>
        <taxon>Nocardioides</taxon>
    </lineage>
</organism>
<gene>
    <name evidence="8" type="ORF">FB382_003242</name>
</gene>
<evidence type="ECO:0000256" key="2">
    <source>
        <dbReference type="ARBA" id="ARBA00022617"/>
    </source>
</evidence>
<keyword evidence="9" id="KW-1185">Reference proteome</keyword>
<dbReference type="SUPFAM" id="SSF48264">
    <property type="entry name" value="Cytochrome P450"/>
    <property type="match status" value="1"/>
</dbReference>
<keyword evidence="3 7" id="KW-0479">Metal-binding</keyword>
<dbReference type="InterPro" id="IPR017972">
    <property type="entry name" value="Cyt_P450_CS"/>
</dbReference>
<dbReference type="AlphaFoldDB" id="A0A7W3J296"/>
<evidence type="ECO:0000256" key="6">
    <source>
        <dbReference type="ARBA" id="ARBA00023033"/>
    </source>
</evidence>
<dbReference type="InterPro" id="IPR036396">
    <property type="entry name" value="Cyt_P450_sf"/>
</dbReference>
<evidence type="ECO:0000256" key="7">
    <source>
        <dbReference type="RuleBase" id="RU000461"/>
    </source>
</evidence>
<dbReference type="FunFam" id="1.10.630.10:FF:000018">
    <property type="entry name" value="Cytochrome P450 monooxygenase"/>
    <property type="match status" value="1"/>
</dbReference>
<name>A0A7W3J296_9ACTN</name>
<dbReference type="GO" id="GO:0006707">
    <property type="term" value="P:cholesterol catabolic process"/>
    <property type="evidence" value="ECO:0007669"/>
    <property type="project" value="TreeGrafter"/>
</dbReference>
<evidence type="ECO:0000256" key="1">
    <source>
        <dbReference type="ARBA" id="ARBA00010617"/>
    </source>
</evidence>
<keyword evidence="5 7" id="KW-0408">Iron</keyword>
<dbReference type="EMBL" id="JACGXA010000001">
    <property type="protein sequence ID" value="MBA8804951.1"/>
    <property type="molecule type" value="Genomic_DNA"/>
</dbReference>
<keyword evidence="6 7" id="KW-0503">Monooxygenase</keyword>
<dbReference type="Proteomes" id="UP000580910">
    <property type="component" value="Unassembled WGS sequence"/>
</dbReference>
<dbReference type="InterPro" id="IPR001128">
    <property type="entry name" value="Cyt_P450"/>
</dbReference>
<dbReference type="GO" id="GO:0005506">
    <property type="term" value="F:iron ion binding"/>
    <property type="evidence" value="ECO:0007669"/>
    <property type="project" value="InterPro"/>
</dbReference>
<dbReference type="PANTHER" id="PTHR46696">
    <property type="entry name" value="P450, PUTATIVE (EUROFUNG)-RELATED"/>
    <property type="match status" value="1"/>
</dbReference>
<dbReference type="GO" id="GO:0036199">
    <property type="term" value="F:cholest-4-en-3-one 26-monooxygenase activity"/>
    <property type="evidence" value="ECO:0007669"/>
    <property type="project" value="TreeGrafter"/>
</dbReference>
<dbReference type="PROSITE" id="PS00086">
    <property type="entry name" value="CYTOCHROME_P450"/>
    <property type="match status" value="1"/>
</dbReference>
<dbReference type="RefSeq" id="WP_220481391.1">
    <property type="nucleotide sequence ID" value="NZ_JACGXA010000001.1"/>
</dbReference>
<dbReference type="Gene3D" id="1.10.630.10">
    <property type="entry name" value="Cytochrome P450"/>
    <property type="match status" value="1"/>
</dbReference>
<comment type="similarity">
    <text evidence="1 7">Belongs to the cytochrome P450 family.</text>
</comment>
<protein>
    <submittedName>
        <fullName evidence="8">Cytochrome P450</fullName>
    </submittedName>
</protein>
<evidence type="ECO:0000256" key="5">
    <source>
        <dbReference type="ARBA" id="ARBA00023004"/>
    </source>
</evidence>
<comment type="caution">
    <text evidence="8">The sequence shown here is derived from an EMBL/GenBank/DDBJ whole genome shotgun (WGS) entry which is preliminary data.</text>
</comment>
<accession>A0A7W3J296</accession>